<dbReference type="SMART" id="SM01360">
    <property type="entry name" value="A2M"/>
    <property type="match status" value="1"/>
</dbReference>
<comment type="subcellular location">
    <subcellularLocation>
        <location evidence="1">Secreted</location>
    </subcellularLocation>
</comment>
<dbReference type="Pfam" id="PF17791">
    <property type="entry name" value="MG3"/>
    <property type="match status" value="1"/>
</dbReference>
<dbReference type="InterPro" id="IPR040839">
    <property type="entry name" value="MG4"/>
</dbReference>
<dbReference type="RefSeq" id="XP_031342663.1">
    <property type="nucleotide sequence ID" value="XM_031486803.1"/>
</dbReference>
<dbReference type="GO" id="GO:0002376">
    <property type="term" value="P:immune system process"/>
    <property type="evidence" value="ECO:0007669"/>
    <property type="project" value="UniProtKB-KW"/>
</dbReference>
<dbReference type="FunFam" id="2.60.40.1930:FF:000001">
    <property type="entry name" value="CD109 isoform 3"/>
    <property type="match status" value="1"/>
</dbReference>
<dbReference type="InterPro" id="IPR041555">
    <property type="entry name" value="MG3"/>
</dbReference>
<evidence type="ECO:0000313" key="15">
    <source>
        <dbReference type="EMBL" id="JAV90439.1"/>
    </source>
</evidence>
<keyword evidence="7" id="KW-0325">Glycoprotein</keyword>
<evidence type="ECO:0000256" key="4">
    <source>
        <dbReference type="ARBA" id="ARBA00022859"/>
    </source>
</evidence>
<sequence length="1512" mass="169513">MSVPDWIVSLRDKLTLFIQNYKSNAVWKKTVGILLVCVALFIFLLRNINIEDEFTDGYYKVIGPRLVRPNSEYNVAVTIQATSAPTAVDVTLLGLSDTGRPFSASESLTVLPYTSKIARIQVGEIEPGNYRLSARGSGGMQFQTTTPLLYLRKSYSVFIQTDKAVYKPGHKLLFRALVLNSQLRPAFDIRNQPFTIHITDGDHNIVKKFKDITAPRGVFTGELQLGKRLVLGDWNIVVTINGEEYNKTIQVAHYVLPKFVIDIQAPKHITFKENILKTHILALYDYGKKVKGDATVTVYPTIHSGVIQPIFQTPIRKVIPIEGSATVDFDIADELKLGDEYERTVIIDVTIEEALTGRRQNNSIEVYLHKYEYSMEIIKTADYYKPGLKYIAYVKVSNQDGSALRADRNAVKVRHGFSRVNEVYQETSYQLDKNGVIKLELFTPSQYSNETALRIEAEYMDLKEVMPPVPAATSPSNTFLQVNLVSDRTPVANELVEFVVNCSQPMKYLSYQVIGRGNVLLANSVQLENKKEFKFHFTTTSTMAPMAHLLVNYVQPDGEVIADSINFEIDGVIQNSIDLQLSTVESQPDADINLGITSQSNSYVGLLGVDQNVGKLRGGYDLTYPKIVEELQKYDIADTSPYSSVMKDANSHFFWKPGVSNTHDVFHDSGTVVMTNGLISRFRPTLEDIYLRPVSYGSSTVKPDRGVGLAFHTITRPPLAGPYAFSRIPKPVWDKPKVYLSQNIADTWLFTNFSLNIEGKTSLGRKLPKSLTTWVVTAFSLDPRYGLGLMQSPKKVQVSKQFVVTIDLPYSIKREETLGVPIVVYNNFNKEITAEVTIHNSEQKFKFADAANDNNGTNKIELYRRKKISIKPNSGNSLTFFITPMKLGQTEIRVSALASGLGQETVTKDLLVVPAGETQYYSKSLLIDLRKASSYTGNISFELPTNLVTGSENIEVSAIGDLIWPAIINLDNLIRLPTASGEQNLIHFIPNIIILNYLLNNRQLSPTILEKTITSLESAYQEQLMYKKSDGSFGVFGRRDTNSSLWITAYVAFAFKQAKPFIYVDDKIITDALKWLENNQAQNGSFVEVGKIIHHNVQSNDRSLALTAFTLIAFIENQRTRNEYTNVINKGLDYIGRTLNESDSIYTISICSYVFHLANHPGKQGTLNLLDTKARTGDRLKWWAEPISKNDEKNPWNSLPRSIDIEATSYVLLSLLEANLLDDAMPVLNWLVQQQNSLGGFTSTHDTVIGMIGFNKLVAKMSGGSDLEVNIKFKGGDDKFRINSDNAMIEQKLQISNDVRQINVTAQGRGLAIIRVNYRYNTNVTGPWPMFTLDPQVDKNTNQHHLQLSICTAFVSKNLTTQPESNMAVMEVNLPSGFTADIDALPSLEVSQHVQKVETKNDHTTVVLYFNNLTVTEYCPTVSAFRTHRVARQKPVPVIVYDYYDSSRRARIFYKTKNVEICDICDEEECGNQCTSAKPQTGDGGKTGGGSSSISSDWICFILMITFVWQHQ</sequence>
<dbReference type="KEGG" id="ppyr:116170420"/>
<comment type="function">
    <text evidence="8">Binds covalently through a thioester bond to the pathogen surface resulting in pathogen clearance.</text>
</comment>
<evidence type="ECO:0000256" key="5">
    <source>
        <dbReference type="ARBA" id="ARBA00022966"/>
    </source>
</evidence>
<evidence type="ECO:0000259" key="12">
    <source>
        <dbReference type="SMART" id="SM01359"/>
    </source>
</evidence>
<dbReference type="Pfam" id="PF07677">
    <property type="entry name" value="A2M_recep"/>
    <property type="match status" value="1"/>
</dbReference>
<dbReference type="SUPFAM" id="SSF49410">
    <property type="entry name" value="Alpha-macroglobulin receptor domain"/>
    <property type="match status" value="1"/>
</dbReference>
<dbReference type="PANTHER" id="PTHR11412:SF136">
    <property type="entry name" value="CD109 ANTIGEN"/>
    <property type="match status" value="1"/>
</dbReference>
<evidence type="ECO:0000256" key="10">
    <source>
        <dbReference type="ARBA" id="ARBA00078071"/>
    </source>
</evidence>
<feature type="domain" description="Alpha-2-macroglobulin" evidence="13">
    <location>
        <begin position="747"/>
        <end position="838"/>
    </location>
</feature>
<keyword evidence="3" id="KW-0732">Signal</keyword>
<dbReference type="EMBL" id="GEZM01017817">
    <property type="protein sequence ID" value="JAV90439.1"/>
    <property type="molecule type" value="Transcribed_RNA"/>
</dbReference>
<proteinExistence type="predicted"/>
<dbReference type="InterPro" id="IPR011625">
    <property type="entry name" value="A2M_N_BRD"/>
</dbReference>
<dbReference type="Gene3D" id="2.20.130.20">
    <property type="match status" value="1"/>
</dbReference>
<dbReference type="PANTHER" id="PTHR11412">
    <property type="entry name" value="MACROGLOBULIN / COMPLEMENT"/>
    <property type="match status" value="1"/>
</dbReference>
<dbReference type="GO" id="GO:0005615">
    <property type="term" value="C:extracellular space"/>
    <property type="evidence" value="ECO:0007669"/>
    <property type="project" value="InterPro"/>
</dbReference>
<dbReference type="Pfam" id="PF01835">
    <property type="entry name" value="MG2"/>
    <property type="match status" value="1"/>
</dbReference>
<dbReference type="Pfam" id="PF17789">
    <property type="entry name" value="MG4"/>
    <property type="match status" value="1"/>
</dbReference>
<dbReference type="InterPro" id="IPR009048">
    <property type="entry name" value="A-macroglobulin_rcpt-bd"/>
</dbReference>
<feature type="domain" description="Alpha-macroglobulin receptor-binding" evidence="14">
    <location>
        <begin position="1365"/>
        <end position="1454"/>
    </location>
</feature>
<dbReference type="Pfam" id="PF00207">
    <property type="entry name" value="A2M"/>
    <property type="match status" value="1"/>
</dbReference>
<keyword evidence="11" id="KW-1133">Transmembrane helix</keyword>
<dbReference type="InterPro" id="IPR036595">
    <property type="entry name" value="A-macroglobulin_rcpt-bd_sf"/>
</dbReference>
<evidence type="ECO:0000256" key="2">
    <source>
        <dbReference type="ARBA" id="ARBA00022525"/>
    </source>
</evidence>
<dbReference type="SMART" id="SM01359">
    <property type="entry name" value="A2M_N_2"/>
    <property type="match status" value="1"/>
</dbReference>
<keyword evidence="2" id="KW-0964">Secreted</keyword>
<dbReference type="GeneID" id="116170420"/>
<dbReference type="InterPro" id="IPR001599">
    <property type="entry name" value="Macroglobln_a2"/>
</dbReference>
<dbReference type="SMART" id="SM01361">
    <property type="entry name" value="A2M_recep"/>
    <property type="match status" value="1"/>
</dbReference>
<name>A0A1Y1MXT8_PHOPY</name>
<dbReference type="GO" id="GO:0004866">
    <property type="term" value="F:endopeptidase inhibitor activity"/>
    <property type="evidence" value="ECO:0007669"/>
    <property type="project" value="InterPro"/>
</dbReference>
<dbReference type="InterPro" id="IPR008930">
    <property type="entry name" value="Terpenoid_cyclase/PrenylTrfase"/>
</dbReference>
<dbReference type="InterPro" id="IPR013783">
    <property type="entry name" value="Ig-like_fold"/>
</dbReference>
<keyword evidence="5" id="KW-0882">Thioester bond</keyword>
<keyword evidence="4" id="KW-0391">Immunity</keyword>
<dbReference type="SMART" id="SM01419">
    <property type="entry name" value="Thiol-ester_cl"/>
    <property type="match status" value="1"/>
</dbReference>
<dbReference type="SUPFAM" id="SSF48239">
    <property type="entry name" value="Terpenoid cyclases/Protein prenyltransferases"/>
    <property type="match status" value="1"/>
</dbReference>
<protein>
    <recommendedName>
        <fullName evidence="10">TEP1-F</fullName>
    </recommendedName>
</protein>
<keyword evidence="11" id="KW-0472">Membrane</keyword>
<dbReference type="Pfam" id="PF07703">
    <property type="entry name" value="A2M_BRD"/>
    <property type="match status" value="1"/>
</dbReference>
<dbReference type="Gene3D" id="1.50.10.20">
    <property type="match status" value="1"/>
</dbReference>
<comment type="subunit">
    <text evidence="9">Heterodimer of a TEP1-N chain and an TEP1-C chain non-covalently linked. Forms a complex composed of TEP1-N and TEP1-C heterodimer, LRIM1 and APL1C; the interaction stabilizes TEP1-N and TEP1-C heterodimer, prevents its binding to tissues while circulating in the hemolymph and protects the thioester bond from hydrolysis. Mature TEP1 and to a lesser extent full-length TEP1 interact with SPCLIP1; the interaction is induced by microbial infection.</text>
</comment>
<dbReference type="OrthoDB" id="9998011at2759"/>
<evidence type="ECO:0000256" key="1">
    <source>
        <dbReference type="ARBA" id="ARBA00004613"/>
    </source>
</evidence>
<organism evidence="15">
    <name type="scientific">Photinus pyralis</name>
    <name type="common">Common eastern firefly</name>
    <name type="synonym">Lampyris pyralis</name>
    <dbReference type="NCBI Taxonomy" id="7054"/>
    <lineage>
        <taxon>Eukaryota</taxon>
        <taxon>Metazoa</taxon>
        <taxon>Ecdysozoa</taxon>
        <taxon>Arthropoda</taxon>
        <taxon>Hexapoda</taxon>
        <taxon>Insecta</taxon>
        <taxon>Pterygota</taxon>
        <taxon>Neoptera</taxon>
        <taxon>Endopterygota</taxon>
        <taxon>Coleoptera</taxon>
        <taxon>Polyphaga</taxon>
        <taxon>Elateriformia</taxon>
        <taxon>Elateroidea</taxon>
        <taxon>Lampyridae</taxon>
        <taxon>Lampyrinae</taxon>
        <taxon>Photinus</taxon>
    </lineage>
</organism>
<evidence type="ECO:0000256" key="3">
    <source>
        <dbReference type="ARBA" id="ARBA00022729"/>
    </source>
</evidence>
<dbReference type="Gene3D" id="2.60.40.1940">
    <property type="match status" value="1"/>
</dbReference>
<dbReference type="Gene3D" id="2.60.40.1930">
    <property type="match status" value="2"/>
</dbReference>
<evidence type="ECO:0000256" key="8">
    <source>
        <dbReference type="ARBA" id="ARBA00057615"/>
    </source>
</evidence>
<dbReference type="InterPro" id="IPR011626">
    <property type="entry name" value="Alpha-macroglobulin_TED"/>
</dbReference>
<evidence type="ECO:0000256" key="11">
    <source>
        <dbReference type="SAM" id="Phobius"/>
    </source>
</evidence>
<evidence type="ECO:0000259" key="14">
    <source>
        <dbReference type="SMART" id="SM01361"/>
    </source>
</evidence>
<keyword evidence="6" id="KW-1015">Disulfide bond</keyword>
<dbReference type="Pfam" id="PF07678">
    <property type="entry name" value="TED_complement"/>
    <property type="match status" value="1"/>
</dbReference>
<dbReference type="InterPro" id="IPR047565">
    <property type="entry name" value="Alpha-macroglob_thiol-ester_cl"/>
</dbReference>
<evidence type="ECO:0000256" key="6">
    <source>
        <dbReference type="ARBA" id="ARBA00023157"/>
    </source>
</evidence>
<keyword evidence="11" id="KW-0812">Transmembrane</keyword>
<dbReference type="Gene3D" id="2.60.40.10">
    <property type="entry name" value="Immunoglobulins"/>
    <property type="match status" value="2"/>
</dbReference>
<accession>A0A1Y1MXT8</accession>
<dbReference type="Gene3D" id="2.60.40.690">
    <property type="entry name" value="Alpha-macroglobulin, receptor-binding domain"/>
    <property type="match status" value="1"/>
</dbReference>
<dbReference type="InterPro" id="IPR050473">
    <property type="entry name" value="A2M/Complement_sys"/>
</dbReference>
<feature type="domain" description="Alpha-2-macroglobulin bait region" evidence="12">
    <location>
        <begin position="480"/>
        <end position="616"/>
    </location>
</feature>
<dbReference type="Gene3D" id="2.60.120.1540">
    <property type="match status" value="1"/>
</dbReference>
<reference evidence="15" key="1">
    <citation type="journal article" date="2016" name="Sci. Rep.">
        <title>Molecular characterization of firefly nuptial gifts: a multi-omics approach sheds light on postcopulatory sexual selection.</title>
        <authorList>
            <person name="Al-Wathiqui N."/>
            <person name="Fallon T.R."/>
            <person name="South A."/>
            <person name="Weng J.K."/>
            <person name="Lewis S.M."/>
        </authorList>
    </citation>
    <scope>NUCLEOTIDE SEQUENCE</scope>
</reference>
<dbReference type="InterPro" id="IPR002890">
    <property type="entry name" value="MG2"/>
</dbReference>
<evidence type="ECO:0000256" key="7">
    <source>
        <dbReference type="ARBA" id="ARBA00023180"/>
    </source>
</evidence>
<evidence type="ECO:0000256" key="9">
    <source>
        <dbReference type="ARBA" id="ARBA00063781"/>
    </source>
</evidence>
<evidence type="ECO:0000259" key="13">
    <source>
        <dbReference type="SMART" id="SM01360"/>
    </source>
</evidence>
<dbReference type="Gene3D" id="2.60.40.2950">
    <property type="match status" value="1"/>
</dbReference>
<feature type="transmembrane region" description="Helical" evidence="11">
    <location>
        <begin position="26"/>
        <end position="45"/>
    </location>
</feature>